<dbReference type="AlphaFoldDB" id="X0YC01"/>
<feature type="non-terminal residue" evidence="5">
    <location>
        <position position="167"/>
    </location>
</feature>
<feature type="non-terminal residue" evidence="5">
    <location>
        <position position="1"/>
    </location>
</feature>
<dbReference type="InterPro" id="IPR029061">
    <property type="entry name" value="THDP-binding"/>
</dbReference>
<evidence type="ECO:0000256" key="2">
    <source>
        <dbReference type="ARBA" id="ARBA00007131"/>
    </source>
</evidence>
<dbReference type="PANTHER" id="PTHR43825:SF5">
    <property type="entry name" value="HYPOTHETICAL TRANSKETOLASE FAMILY PROTEIN"/>
    <property type="match status" value="1"/>
</dbReference>
<protein>
    <recommendedName>
        <fullName evidence="4">Transketolase-like pyrimidine-binding domain-containing protein</fullName>
    </recommendedName>
</protein>
<dbReference type="InterPro" id="IPR005475">
    <property type="entry name" value="Transketolase-like_Pyr-bd"/>
</dbReference>
<evidence type="ECO:0000256" key="3">
    <source>
        <dbReference type="ARBA" id="ARBA00023052"/>
    </source>
</evidence>
<keyword evidence="3" id="KW-0786">Thiamine pyrophosphate</keyword>
<evidence type="ECO:0000256" key="1">
    <source>
        <dbReference type="ARBA" id="ARBA00001964"/>
    </source>
</evidence>
<comment type="similarity">
    <text evidence="2">Belongs to the transketolase family.</text>
</comment>
<sequence length="167" mass="18011">TFTWNVMDLENLSARETYGKVLAQFGEQNENIVVLTSDLMLSNKTVEFARALPKRFFNFGIAEANMMAAAAGFAISGKIPFVSTFACFASMRCCEQVRTDIAYPNLPVRIVATHAGVSHGAAGTTHHATEDLAIMRSLANMTVIAPADATETAEAVRASIDYPGPVY</sequence>
<dbReference type="CDD" id="cd07033">
    <property type="entry name" value="TPP_PYR_DXS_TK_like"/>
    <property type="match status" value="1"/>
</dbReference>
<evidence type="ECO:0000313" key="5">
    <source>
        <dbReference type="EMBL" id="GAG44817.1"/>
    </source>
</evidence>
<gene>
    <name evidence="5" type="ORF">S01H1_83392</name>
</gene>
<evidence type="ECO:0000259" key="4">
    <source>
        <dbReference type="SMART" id="SM00861"/>
    </source>
</evidence>
<proteinExistence type="inferred from homology"/>
<dbReference type="Pfam" id="PF02779">
    <property type="entry name" value="Transket_pyr"/>
    <property type="match status" value="1"/>
</dbReference>
<dbReference type="FunFam" id="3.40.50.970:FF:000129">
    <property type="entry name" value="Transketolase"/>
    <property type="match status" value="1"/>
</dbReference>
<reference evidence="5" key="1">
    <citation type="journal article" date="2014" name="Front. Microbiol.">
        <title>High frequency of phylogenetically diverse reductive dehalogenase-homologous genes in deep subseafloor sedimentary metagenomes.</title>
        <authorList>
            <person name="Kawai M."/>
            <person name="Futagami T."/>
            <person name="Toyoda A."/>
            <person name="Takaki Y."/>
            <person name="Nishi S."/>
            <person name="Hori S."/>
            <person name="Arai W."/>
            <person name="Tsubouchi T."/>
            <person name="Morono Y."/>
            <person name="Uchiyama I."/>
            <person name="Ito T."/>
            <person name="Fujiyama A."/>
            <person name="Inagaki F."/>
            <person name="Takami H."/>
        </authorList>
    </citation>
    <scope>NUCLEOTIDE SEQUENCE</scope>
    <source>
        <strain evidence="5">Expedition CK06-06</strain>
    </source>
</reference>
<dbReference type="SUPFAM" id="SSF52518">
    <property type="entry name" value="Thiamin diphosphate-binding fold (THDP-binding)"/>
    <property type="match status" value="1"/>
</dbReference>
<name>X0YC01_9ZZZZ</name>
<accession>X0YC01</accession>
<dbReference type="SMART" id="SM00861">
    <property type="entry name" value="Transket_pyr"/>
    <property type="match status" value="1"/>
</dbReference>
<organism evidence="5">
    <name type="scientific">marine sediment metagenome</name>
    <dbReference type="NCBI Taxonomy" id="412755"/>
    <lineage>
        <taxon>unclassified sequences</taxon>
        <taxon>metagenomes</taxon>
        <taxon>ecological metagenomes</taxon>
    </lineage>
</organism>
<comment type="caution">
    <text evidence="5">The sequence shown here is derived from an EMBL/GenBank/DDBJ whole genome shotgun (WGS) entry which is preliminary data.</text>
</comment>
<dbReference type="Gene3D" id="3.40.50.970">
    <property type="match status" value="1"/>
</dbReference>
<dbReference type="InterPro" id="IPR051157">
    <property type="entry name" value="PDH/Transketolase"/>
</dbReference>
<dbReference type="PANTHER" id="PTHR43825">
    <property type="entry name" value="PYRUVATE DEHYDROGENASE E1 COMPONENT"/>
    <property type="match status" value="1"/>
</dbReference>
<dbReference type="EMBL" id="BARS01056684">
    <property type="protein sequence ID" value="GAG44817.1"/>
    <property type="molecule type" value="Genomic_DNA"/>
</dbReference>
<feature type="domain" description="Transketolase-like pyrimidine-binding" evidence="4">
    <location>
        <begin position="12"/>
        <end position="166"/>
    </location>
</feature>
<comment type="cofactor">
    <cofactor evidence="1">
        <name>thiamine diphosphate</name>
        <dbReference type="ChEBI" id="CHEBI:58937"/>
    </cofactor>
</comment>